<name>A0A9W5B765_9HYPH</name>
<proteinExistence type="predicted"/>
<dbReference type="AlphaFoldDB" id="A0A9W5B765"/>
<evidence type="ECO:0000313" key="2">
    <source>
        <dbReference type="Proteomes" id="UP000191933"/>
    </source>
</evidence>
<protein>
    <submittedName>
        <fullName evidence="1">Uncharacterized protein</fullName>
    </submittedName>
</protein>
<dbReference type="EMBL" id="FBVY01000044">
    <property type="protein sequence ID" value="CUX02568.1"/>
    <property type="molecule type" value="Genomic_DNA"/>
</dbReference>
<keyword evidence="2" id="KW-1185">Reference proteome</keyword>
<evidence type="ECO:0000313" key="1">
    <source>
        <dbReference type="EMBL" id="CUX02568.1"/>
    </source>
</evidence>
<organism evidence="1 2">
    <name type="scientific">Agrobacterium genomosp. 2 str. CFBP 5494</name>
    <dbReference type="NCBI Taxonomy" id="1183436"/>
    <lineage>
        <taxon>Bacteria</taxon>
        <taxon>Pseudomonadati</taxon>
        <taxon>Pseudomonadota</taxon>
        <taxon>Alphaproteobacteria</taxon>
        <taxon>Hyphomicrobiales</taxon>
        <taxon>Rhizobiaceae</taxon>
        <taxon>Rhizobium/Agrobacterium group</taxon>
        <taxon>Agrobacterium</taxon>
        <taxon>Agrobacterium tumefaciens complex</taxon>
    </lineage>
</organism>
<accession>A0A9W5B765</accession>
<dbReference type="Proteomes" id="UP000191933">
    <property type="component" value="Unassembled WGS sequence"/>
</dbReference>
<gene>
    <name evidence="1" type="ORF">AGR2A_pa60066</name>
</gene>
<comment type="caution">
    <text evidence="1">The sequence shown here is derived from an EMBL/GenBank/DDBJ whole genome shotgun (WGS) entry which is preliminary data.</text>
</comment>
<reference evidence="1 2" key="1">
    <citation type="submission" date="2016-01" db="EMBL/GenBank/DDBJ databases">
        <authorList>
            <person name="Regsiter A."/>
            <person name="william w."/>
        </authorList>
    </citation>
    <scope>NUCLEOTIDE SEQUENCE [LARGE SCALE GENOMIC DNA]</scope>
    <source>
        <strain evidence="1 2">CFBP 5494</strain>
    </source>
</reference>
<sequence>MKKVRKVRNGITIDDLYGFLTTDANRLV</sequence>